<dbReference type="OrthoDB" id="9782542at2"/>
<feature type="compositionally biased region" description="Basic and acidic residues" evidence="2">
    <location>
        <begin position="13"/>
        <end position="24"/>
    </location>
</feature>
<evidence type="ECO:0000259" key="4">
    <source>
        <dbReference type="Pfam" id="PF03816"/>
    </source>
</evidence>
<dbReference type="PANTHER" id="PTHR33392:SF6">
    <property type="entry name" value="POLYISOPRENYL-TEICHOIC ACID--PEPTIDOGLYCAN TEICHOIC ACID TRANSFERASE TAGU"/>
    <property type="match status" value="1"/>
</dbReference>
<feature type="domain" description="Cell envelope-related transcriptional attenuator" evidence="4">
    <location>
        <begin position="196"/>
        <end position="339"/>
    </location>
</feature>
<keyword evidence="3" id="KW-0472">Membrane</keyword>
<sequence length="435" mass="46039">MPGDDMDWLYRSGDARGQDPDRTRAIPASGADLPTNPKQPAQPSGQQASPPGRRRASFGDPGTPPRSARQAPQPAERTRAMPTADVAAGRTPTPAGSGGGRGTLPPPAPGRTRKPRRPGRTIARVLIALLVAWIVFLIGTPLYAWSSTNKVDAAPAGQRPPDQPGTTWLIVGSDSREGLSEEERKKLGTGDIEGQRTDTMMLLYAPPGGKPVLVSIPRDSYVTIPGRGKNKVNAAYAIGGPKLLVQTVEQNTGLRVDHYGEIGFGGFVNVIDALGGIEMCPKTAIKDKNSHLDIPGGCQNMDGVTALGYVRMRYADPTGDLGRMNRQREMVAGVAKKAASPLTVLNPFRWWGVNVGAAQSVKNDRDTGVGATVGLISPMMQVASGQGLTLMVPVSNPNASTPAGSSMLWDTARAKEMFGEIARGDTSRLDRFAKP</sequence>
<name>A0A255GZG7_9ACTN</name>
<feature type="compositionally biased region" description="Low complexity" evidence="2">
    <location>
        <begin position="65"/>
        <end position="75"/>
    </location>
</feature>
<evidence type="ECO:0000256" key="1">
    <source>
        <dbReference type="ARBA" id="ARBA00006068"/>
    </source>
</evidence>
<evidence type="ECO:0000256" key="3">
    <source>
        <dbReference type="SAM" id="Phobius"/>
    </source>
</evidence>
<dbReference type="Gene3D" id="3.40.630.190">
    <property type="entry name" value="LCP protein"/>
    <property type="match status" value="1"/>
</dbReference>
<evidence type="ECO:0000313" key="5">
    <source>
        <dbReference type="EMBL" id="OYO21028.1"/>
    </source>
</evidence>
<keyword evidence="3" id="KW-0812">Transmembrane</keyword>
<dbReference type="EMBL" id="NMVQ01000023">
    <property type="protein sequence ID" value="OYO21028.1"/>
    <property type="molecule type" value="Genomic_DNA"/>
</dbReference>
<comment type="similarity">
    <text evidence="1">Belongs to the LytR/CpsA/Psr (LCP) family.</text>
</comment>
<dbReference type="Proteomes" id="UP000216311">
    <property type="component" value="Unassembled WGS sequence"/>
</dbReference>
<gene>
    <name evidence="5" type="ORF">CGZ93_11315</name>
</gene>
<feature type="compositionally biased region" description="Low complexity" evidence="2">
    <location>
        <begin position="39"/>
        <end position="51"/>
    </location>
</feature>
<keyword evidence="6" id="KW-1185">Reference proteome</keyword>
<dbReference type="InterPro" id="IPR004474">
    <property type="entry name" value="LytR_CpsA_psr"/>
</dbReference>
<reference evidence="5 6" key="1">
    <citation type="submission" date="2017-07" db="EMBL/GenBank/DDBJ databases">
        <title>Draft whole genome sequences of clinical Proprionibacteriaceae strains.</title>
        <authorList>
            <person name="Bernier A.-M."/>
            <person name="Bernard K."/>
            <person name="Domingo M.-C."/>
        </authorList>
    </citation>
    <scope>NUCLEOTIDE SEQUENCE [LARGE SCALE GENOMIC DNA]</scope>
    <source>
        <strain evidence="5 6">NML 130396</strain>
    </source>
</reference>
<dbReference type="PANTHER" id="PTHR33392">
    <property type="entry name" value="POLYISOPRENYL-TEICHOIC ACID--PEPTIDOGLYCAN TEICHOIC ACID TRANSFERASE TAGU"/>
    <property type="match status" value="1"/>
</dbReference>
<accession>A0A255GZG7</accession>
<evidence type="ECO:0000313" key="6">
    <source>
        <dbReference type="Proteomes" id="UP000216311"/>
    </source>
</evidence>
<dbReference type="InterPro" id="IPR050922">
    <property type="entry name" value="LytR/CpsA/Psr_CW_biosynth"/>
</dbReference>
<comment type="caution">
    <text evidence="5">The sequence shown here is derived from an EMBL/GenBank/DDBJ whole genome shotgun (WGS) entry which is preliminary data.</text>
</comment>
<dbReference type="Pfam" id="PF03816">
    <property type="entry name" value="LytR_cpsA_psr"/>
    <property type="match status" value="1"/>
</dbReference>
<dbReference type="AlphaFoldDB" id="A0A255GZG7"/>
<organism evidence="5 6">
    <name type="scientific">Enemella dayhoffiae</name>
    <dbReference type="NCBI Taxonomy" id="2016507"/>
    <lineage>
        <taxon>Bacteria</taxon>
        <taxon>Bacillati</taxon>
        <taxon>Actinomycetota</taxon>
        <taxon>Actinomycetes</taxon>
        <taxon>Propionibacteriales</taxon>
        <taxon>Propionibacteriaceae</taxon>
        <taxon>Enemella</taxon>
    </lineage>
</organism>
<keyword evidence="3" id="KW-1133">Transmembrane helix</keyword>
<feature type="transmembrane region" description="Helical" evidence="3">
    <location>
        <begin position="121"/>
        <end position="145"/>
    </location>
</feature>
<feature type="region of interest" description="Disordered" evidence="2">
    <location>
        <begin position="1"/>
        <end position="117"/>
    </location>
</feature>
<evidence type="ECO:0000256" key="2">
    <source>
        <dbReference type="SAM" id="MobiDB-lite"/>
    </source>
</evidence>
<dbReference type="RefSeq" id="WP_094364487.1">
    <property type="nucleotide sequence ID" value="NZ_NMVQ01000023.1"/>
</dbReference>
<protein>
    <submittedName>
        <fullName evidence="5">Transcriptional regulator</fullName>
    </submittedName>
</protein>
<dbReference type="NCBIfam" id="TIGR00350">
    <property type="entry name" value="lytR_cpsA_psr"/>
    <property type="match status" value="1"/>
</dbReference>
<proteinExistence type="inferred from homology"/>